<name>G4YRN7_PHYSP</name>
<accession>G4YRN7</accession>
<proteinExistence type="predicted"/>
<evidence type="ECO:0000313" key="2">
    <source>
        <dbReference type="Proteomes" id="UP000002640"/>
    </source>
</evidence>
<evidence type="ECO:0008006" key="3">
    <source>
        <dbReference type="Google" id="ProtNLM"/>
    </source>
</evidence>
<dbReference type="RefSeq" id="XP_009519366.1">
    <property type="nucleotide sequence ID" value="XM_009521071.1"/>
</dbReference>
<dbReference type="EMBL" id="JH159152">
    <property type="protein sequence ID" value="EGZ24078.1"/>
    <property type="molecule type" value="Genomic_DNA"/>
</dbReference>
<dbReference type="STRING" id="1094619.G4YRN7"/>
<dbReference type="OMA" id="CTIESPM"/>
<dbReference type="InParanoid" id="G4YRN7"/>
<protein>
    <recommendedName>
        <fullName evidence="3">PH domain-containing protein</fullName>
    </recommendedName>
</protein>
<dbReference type="AlphaFoldDB" id="G4YRN7"/>
<reference evidence="1 2" key="1">
    <citation type="journal article" date="2006" name="Science">
        <title>Phytophthora genome sequences uncover evolutionary origins and mechanisms of pathogenesis.</title>
        <authorList>
            <person name="Tyler B.M."/>
            <person name="Tripathy S."/>
            <person name="Zhang X."/>
            <person name="Dehal P."/>
            <person name="Jiang R.H."/>
            <person name="Aerts A."/>
            <person name="Arredondo F.D."/>
            <person name="Baxter L."/>
            <person name="Bensasson D."/>
            <person name="Beynon J.L."/>
            <person name="Chapman J."/>
            <person name="Damasceno C.M."/>
            <person name="Dorrance A.E."/>
            <person name="Dou D."/>
            <person name="Dickerman A.W."/>
            <person name="Dubchak I.L."/>
            <person name="Garbelotto M."/>
            <person name="Gijzen M."/>
            <person name="Gordon S.G."/>
            <person name="Govers F."/>
            <person name="Grunwald N.J."/>
            <person name="Huang W."/>
            <person name="Ivors K.L."/>
            <person name="Jones R.W."/>
            <person name="Kamoun S."/>
            <person name="Krampis K."/>
            <person name="Lamour K.H."/>
            <person name="Lee M.K."/>
            <person name="McDonald W.H."/>
            <person name="Medina M."/>
            <person name="Meijer H.J."/>
            <person name="Nordberg E.K."/>
            <person name="Maclean D.J."/>
            <person name="Ospina-Giraldo M.D."/>
            <person name="Morris P.F."/>
            <person name="Phuntumart V."/>
            <person name="Putnam N.H."/>
            <person name="Rash S."/>
            <person name="Rose J.K."/>
            <person name="Sakihama Y."/>
            <person name="Salamov A.A."/>
            <person name="Savidor A."/>
            <person name="Scheuring C.F."/>
            <person name="Smith B.M."/>
            <person name="Sobral B.W."/>
            <person name="Terry A."/>
            <person name="Torto-Alalibo T.A."/>
            <person name="Win J."/>
            <person name="Xu Z."/>
            <person name="Zhang H."/>
            <person name="Grigoriev I.V."/>
            <person name="Rokhsar D.S."/>
            <person name="Boore J.L."/>
        </authorList>
    </citation>
    <scope>NUCLEOTIDE SEQUENCE [LARGE SCALE GENOMIC DNA]</scope>
    <source>
        <strain evidence="1 2">P6497</strain>
    </source>
</reference>
<dbReference type="KEGG" id="psoj:PHYSODRAFT_486653"/>
<dbReference type="GeneID" id="20656058"/>
<sequence length="247" mass="27343">MCTIESPMRAMRLEPSSTPVNSLGKYFADSPSPFAGPGESYQRRHLGKQGFLTMLRVRSAVSFDGDGRDILDAILPRVHQGRRFFYALIDSELREYADTIALSNLSQTPCLRRYALHNPRRQCTVSDVPVTPGQAEALLRQSFLLSIDDTTQLLFTAASAIDKQKWMTELNQARVLGGLQHPVSIKVQSPRPSAATPPPGDPAALAAVVIDAFKGRRKSSIKGRKRSSIFVPKPKPEDTLHVEYRIS</sequence>
<keyword evidence="2" id="KW-1185">Reference proteome</keyword>
<organism evidence="1 2">
    <name type="scientific">Phytophthora sojae (strain P6497)</name>
    <name type="common">Soybean stem and root rot agent</name>
    <name type="synonym">Phytophthora megasperma f. sp. glycines</name>
    <dbReference type="NCBI Taxonomy" id="1094619"/>
    <lineage>
        <taxon>Eukaryota</taxon>
        <taxon>Sar</taxon>
        <taxon>Stramenopiles</taxon>
        <taxon>Oomycota</taxon>
        <taxon>Peronosporomycetes</taxon>
        <taxon>Peronosporales</taxon>
        <taxon>Peronosporaceae</taxon>
        <taxon>Phytophthora</taxon>
    </lineage>
</organism>
<gene>
    <name evidence="1" type="ORF">PHYSODRAFT_486653</name>
</gene>
<dbReference type="Proteomes" id="UP000002640">
    <property type="component" value="Unassembled WGS sequence"/>
</dbReference>
<dbReference type="SUPFAM" id="SSF50729">
    <property type="entry name" value="PH domain-like"/>
    <property type="match status" value="1"/>
</dbReference>
<evidence type="ECO:0000313" key="1">
    <source>
        <dbReference type="EMBL" id="EGZ24078.1"/>
    </source>
</evidence>